<keyword evidence="1" id="KW-0560">Oxidoreductase</keyword>
<feature type="domain" description="FAD-binding" evidence="3">
    <location>
        <begin position="109"/>
        <end position="323"/>
    </location>
</feature>
<evidence type="ECO:0000259" key="3">
    <source>
        <dbReference type="Pfam" id="PF01494"/>
    </source>
</evidence>
<dbReference type="Gene3D" id="3.50.50.60">
    <property type="entry name" value="FAD/NAD(P)-binding domain"/>
    <property type="match status" value="1"/>
</dbReference>
<dbReference type="InterPro" id="IPR002938">
    <property type="entry name" value="FAD-bd"/>
</dbReference>
<dbReference type="EMBL" id="FOBF01000004">
    <property type="protein sequence ID" value="SEL30620.1"/>
    <property type="molecule type" value="Genomic_DNA"/>
</dbReference>
<dbReference type="Pfam" id="PF01494">
    <property type="entry name" value="FAD_binding_3"/>
    <property type="match status" value="1"/>
</dbReference>
<dbReference type="Gene3D" id="3.30.9.20">
    <property type="match status" value="1"/>
</dbReference>
<gene>
    <name evidence="4" type="ORF">SAMN05660976_02267</name>
</gene>
<evidence type="ECO:0000256" key="2">
    <source>
        <dbReference type="ARBA" id="ARBA00023027"/>
    </source>
</evidence>
<dbReference type="GO" id="GO:0071949">
    <property type="term" value="F:FAD binding"/>
    <property type="evidence" value="ECO:0007669"/>
    <property type="project" value="InterPro"/>
</dbReference>
<dbReference type="InterPro" id="IPR036188">
    <property type="entry name" value="FAD/NAD-bd_sf"/>
</dbReference>
<evidence type="ECO:0000256" key="1">
    <source>
        <dbReference type="ARBA" id="ARBA00023002"/>
    </source>
</evidence>
<sequence length="405" mass="45315">MKISCVGGGPAGLYFSILMKRMDPSHEVTVYERRPAGSTYGWGVTYSNVLLGNLHSADPESALAIQGSSVRWRRWVHVRDHDAMTAEYGDEGFGIERRALLRILADQAVELGVRVRYEQEIDDEGRLAGADLVVAGDGVNSTLRSRHPDHFGTEITTGRNLYLWLGTTKVLDAFTFVFKETPHGWIWCYGYPYSTERSTCVVECAPDTWRGLGLDRASESGSLAALERIFAELLDGHPLIGRERSGSTAHWLNFRTVANRRWCRGNLVLVGDAAHTTHYSVGSGTSLALEDAAILAHALRVSPRIETALARYERRARGRMRAAQRAARRSAQWYEDFPRYAGLPMPHLVRLLSMRHSRLLPHVPPELYYRLDEAADRTVGRIVRSVSRAVSRNAPAGHQERTPAR</sequence>
<dbReference type="AlphaFoldDB" id="A0A1H7P438"/>
<dbReference type="PANTHER" id="PTHR43476:SF4">
    <property type="entry name" value="BLR0106 PROTEIN"/>
    <property type="match status" value="1"/>
</dbReference>
<dbReference type="PANTHER" id="PTHR43476">
    <property type="entry name" value="3-(3-HYDROXY-PHENYL)PROPIONATE/3-HYDROXYCINNAMIC ACID HYDROXYLASE"/>
    <property type="match status" value="1"/>
</dbReference>
<dbReference type="GO" id="GO:0016491">
    <property type="term" value="F:oxidoreductase activity"/>
    <property type="evidence" value="ECO:0007669"/>
    <property type="project" value="UniProtKB-KW"/>
</dbReference>
<dbReference type="STRING" id="46177.SAMN05660976_02267"/>
<protein>
    <submittedName>
        <fullName evidence="4">2-polyprenyl-6-methoxyphenol hydroxylase</fullName>
    </submittedName>
</protein>
<dbReference type="Proteomes" id="UP000198953">
    <property type="component" value="Unassembled WGS sequence"/>
</dbReference>
<dbReference type="SUPFAM" id="SSF51905">
    <property type="entry name" value="FAD/NAD(P)-binding domain"/>
    <property type="match status" value="1"/>
</dbReference>
<keyword evidence="2" id="KW-0520">NAD</keyword>
<proteinExistence type="predicted"/>
<reference evidence="4 5" key="1">
    <citation type="submission" date="2016-10" db="EMBL/GenBank/DDBJ databases">
        <authorList>
            <person name="de Groot N.N."/>
        </authorList>
    </citation>
    <scope>NUCLEOTIDE SEQUENCE [LARGE SCALE GENOMIC DNA]</scope>
    <source>
        <strain evidence="4 5">DSM 43357</strain>
    </source>
</reference>
<dbReference type="PRINTS" id="PR00420">
    <property type="entry name" value="RNGMNOXGNASE"/>
</dbReference>
<name>A0A1H7P438_9ACTN</name>
<dbReference type="RefSeq" id="WP_091100035.1">
    <property type="nucleotide sequence ID" value="NZ_FOBF01000004.1"/>
</dbReference>
<organism evidence="4 5">
    <name type="scientific">Nonomuraea pusilla</name>
    <dbReference type="NCBI Taxonomy" id="46177"/>
    <lineage>
        <taxon>Bacteria</taxon>
        <taxon>Bacillati</taxon>
        <taxon>Actinomycetota</taxon>
        <taxon>Actinomycetes</taxon>
        <taxon>Streptosporangiales</taxon>
        <taxon>Streptosporangiaceae</taxon>
        <taxon>Nonomuraea</taxon>
    </lineage>
</organism>
<keyword evidence="5" id="KW-1185">Reference proteome</keyword>
<evidence type="ECO:0000313" key="5">
    <source>
        <dbReference type="Proteomes" id="UP000198953"/>
    </source>
</evidence>
<accession>A0A1H7P438</accession>
<dbReference type="OrthoDB" id="3169239at2"/>
<evidence type="ECO:0000313" key="4">
    <source>
        <dbReference type="EMBL" id="SEL30620.1"/>
    </source>
</evidence>
<dbReference type="InterPro" id="IPR050631">
    <property type="entry name" value="PheA/TfdB_FAD_monoxygenase"/>
</dbReference>